<comment type="caution">
    <text evidence="1">The sequence shown here is derived from an EMBL/GenBank/DDBJ whole genome shotgun (WGS) entry which is preliminary data.</text>
</comment>
<organism evidence="1 2">
    <name type="scientific">Chelatococcus reniformis</name>
    <dbReference type="NCBI Taxonomy" id="1494448"/>
    <lineage>
        <taxon>Bacteria</taxon>
        <taxon>Pseudomonadati</taxon>
        <taxon>Pseudomonadota</taxon>
        <taxon>Alphaproteobacteria</taxon>
        <taxon>Hyphomicrobiales</taxon>
        <taxon>Chelatococcaceae</taxon>
        <taxon>Chelatococcus</taxon>
    </lineage>
</organism>
<sequence length="263" mass="29027">MSIPSADPAAQAAVRHELHPTLELIAYATGSVEHLSLVPASVERAWMKATPHQFAQRCLPLLIANQAGWFIVAHQEFEIWWTGGAAPEDLLVRQRIGTGPPMAMSHFGSGILTFSIPYLFRTPPGYNLLVRGPPNWPKDGVTALDGIVETDWATATFTMNWKVTRPLEPIVFAAGEPVAFIAPMRRGELESFAPRVAPLVDEPQLAAQHGAWADSRRSFNEALSERSDAPWQRDYFAGRDVAGDAAFERHQTKLNLKPFKPQG</sequence>
<dbReference type="Pfam" id="PF19541">
    <property type="entry name" value="DUF6065"/>
    <property type="match status" value="1"/>
</dbReference>
<reference evidence="1" key="2">
    <citation type="submission" date="2020-09" db="EMBL/GenBank/DDBJ databases">
        <authorList>
            <person name="Sun Q."/>
            <person name="Zhou Y."/>
        </authorList>
    </citation>
    <scope>NUCLEOTIDE SEQUENCE</scope>
    <source>
        <strain evidence="1">CGMCC 1.12919</strain>
    </source>
</reference>
<dbReference type="RefSeq" id="WP_188608136.1">
    <property type="nucleotide sequence ID" value="NZ_BMGG01000002.1"/>
</dbReference>
<keyword evidence="2" id="KW-1185">Reference proteome</keyword>
<dbReference type="AlphaFoldDB" id="A0A916X8A5"/>
<name>A0A916X8A5_9HYPH</name>
<reference evidence="1" key="1">
    <citation type="journal article" date="2014" name="Int. J. Syst. Evol. Microbiol.">
        <title>Complete genome sequence of Corynebacterium casei LMG S-19264T (=DSM 44701T), isolated from a smear-ripened cheese.</title>
        <authorList>
            <consortium name="US DOE Joint Genome Institute (JGI-PGF)"/>
            <person name="Walter F."/>
            <person name="Albersmeier A."/>
            <person name="Kalinowski J."/>
            <person name="Ruckert C."/>
        </authorList>
    </citation>
    <scope>NUCLEOTIDE SEQUENCE</scope>
    <source>
        <strain evidence="1">CGMCC 1.12919</strain>
    </source>
</reference>
<protein>
    <submittedName>
        <fullName evidence="1">Uncharacterized protein</fullName>
    </submittedName>
</protein>
<gene>
    <name evidence="1" type="ORF">GCM10010994_10920</name>
</gene>
<dbReference type="InterPro" id="IPR045709">
    <property type="entry name" value="DUF6065"/>
</dbReference>
<evidence type="ECO:0000313" key="2">
    <source>
        <dbReference type="Proteomes" id="UP000637002"/>
    </source>
</evidence>
<dbReference type="EMBL" id="BMGG01000002">
    <property type="protein sequence ID" value="GGC53740.1"/>
    <property type="molecule type" value="Genomic_DNA"/>
</dbReference>
<dbReference type="Proteomes" id="UP000637002">
    <property type="component" value="Unassembled WGS sequence"/>
</dbReference>
<proteinExistence type="predicted"/>
<accession>A0A916X8A5</accession>
<evidence type="ECO:0000313" key="1">
    <source>
        <dbReference type="EMBL" id="GGC53740.1"/>
    </source>
</evidence>